<dbReference type="InterPro" id="IPR049730">
    <property type="entry name" value="SNF2/RAD54-like_C"/>
</dbReference>
<dbReference type="Pfam" id="PF12419">
    <property type="entry name" value="DUF3670"/>
    <property type="match status" value="1"/>
</dbReference>
<dbReference type="Gene3D" id="3.40.50.10810">
    <property type="entry name" value="Tandem AAA-ATPase domain"/>
    <property type="match status" value="1"/>
</dbReference>
<keyword evidence="5" id="KW-1185">Reference proteome</keyword>
<dbReference type="PROSITE" id="PS51194">
    <property type="entry name" value="HELICASE_CTER"/>
    <property type="match status" value="1"/>
</dbReference>
<evidence type="ECO:0000313" key="5">
    <source>
        <dbReference type="Proteomes" id="UP000032452"/>
    </source>
</evidence>
<dbReference type="Gene3D" id="3.40.50.300">
    <property type="entry name" value="P-loop containing nucleotide triphosphate hydrolases"/>
    <property type="match status" value="1"/>
</dbReference>
<dbReference type="Proteomes" id="UP000032452">
    <property type="component" value="Unassembled WGS sequence"/>
</dbReference>
<dbReference type="STRING" id="1618023.UH38_12725"/>
<dbReference type="GO" id="GO:0004386">
    <property type="term" value="F:helicase activity"/>
    <property type="evidence" value="ECO:0007669"/>
    <property type="project" value="UniProtKB-KW"/>
</dbReference>
<keyword evidence="1" id="KW-0378">Hydrolase</keyword>
<keyword evidence="4" id="KW-0067">ATP-binding</keyword>
<dbReference type="SMART" id="SM00487">
    <property type="entry name" value="DEXDc"/>
    <property type="match status" value="1"/>
</dbReference>
<protein>
    <submittedName>
        <fullName evidence="4">Helicase</fullName>
    </submittedName>
</protein>
<dbReference type="InterPro" id="IPR001650">
    <property type="entry name" value="Helicase_C-like"/>
</dbReference>
<dbReference type="SMART" id="SM00490">
    <property type="entry name" value="HELICc"/>
    <property type="match status" value="1"/>
</dbReference>
<keyword evidence="4" id="KW-0347">Helicase</keyword>
<feature type="domain" description="Helicase C-terminal" evidence="3">
    <location>
        <begin position="885"/>
        <end position="1042"/>
    </location>
</feature>
<sequence length="1061" mass="119237">MAILHGSWVQQQQNSCLFIWGETWRSQAGISANLLEVSAHPLAMTPDELRMWLSSQNPAIANLLSVSSRAIATTARTRKGGSSTTPANKVTYKASSAQVIALPTSIDETLMYPVHSVSLDLETNKAIVLQSWRVEGFAFSQSEAMKLLISLPLGGEENSYLGGDLRLWSQIARWSLDLMSRSKFLPTLERQLDNSLVTKWRSLLDSAVDSTRLEKFAQAMPLACRTYQQDANSTSLAVDIPVQPQQLIQDFLNTTIDAQVRAAIGNESVPILPPLLKEWLQSLARSDNQIKAEPAQLERLESALNAWVAPLQYQLTAAQNRFRTCFQLIPPDDNNEWKLAYFLQAADDAEFLVDAATIWQHPVESFVYKNRSIEQPQEIFLRGLGLASRLYSAIAPSLEESYPSSCTLTPVQAYEFIKSVAWRFEDNGLGVVLPPSLSGTGWANRLGLKLSATTPGQRKQERLGLHSLLTLEWQLAIGGQTISKAQFERLVALKSPLVEINGEWVELRPQDIKTAQTFFASRKDNLTFSLEDALRLSSGDTQTIEKLPVVSFEASGVLQELMNALTDNNAIATLPTPNSFQGELRPYQQRGFSWLAFLERWGLGACLADDMGLGKTIQLISFLLHLKEQEALTQPTLIICPTSVLGNWEREIRKFAPSLRVLLHHGDKRLKSSAFVKAAEDRDLVITSYALVQRDIKSLEGVAWQVIALDEAQNIKNSDAKQSQAVRQLQATFKVALTGTPVENRLAELWSILDFLNPGYLGAKQFFQRRFAMPIEKYGDAASLNTLRSLVQPFILRRLKSDRTIIQDLPEKQEMNVFCSLSVEQAALYQRLVEQSLAEIESAEGVQRRGMILALLVKLKQICNHPAQFEKETTLDGQQSGKLQRLQEMLEEVIAEGDRALIFTQFAEWGKLLKPYLEQQFKKEVFFLYGSTSKQQREEMVERFQHDPQGPQIMILSLKAGGTGLNLTRANHVFHFDRWWNPAVENQATDRVFRIGQKRNVLVHKFVCTGTLEEKINAMIESKKELAEQVVGAGEQWLTELDTDSLRNLLVLERDAVIEEE</sequence>
<dbReference type="PANTHER" id="PTHR10799">
    <property type="entry name" value="SNF2/RAD54 HELICASE FAMILY"/>
    <property type="match status" value="1"/>
</dbReference>
<dbReference type="InterPro" id="IPR000330">
    <property type="entry name" value="SNF2_N"/>
</dbReference>
<accession>A0A0D8ZRI0</accession>
<dbReference type="GO" id="GO:0016787">
    <property type="term" value="F:hydrolase activity"/>
    <property type="evidence" value="ECO:0007669"/>
    <property type="project" value="UniProtKB-KW"/>
</dbReference>
<dbReference type="OrthoDB" id="9814088at2"/>
<evidence type="ECO:0000313" key="4">
    <source>
        <dbReference type="EMBL" id="KJH71413.1"/>
    </source>
</evidence>
<dbReference type="CDD" id="cd18793">
    <property type="entry name" value="SF2_C_SNF"/>
    <property type="match status" value="1"/>
</dbReference>
<dbReference type="InterPro" id="IPR022138">
    <property type="entry name" value="DUF3670"/>
</dbReference>
<dbReference type="InterPro" id="IPR027417">
    <property type="entry name" value="P-loop_NTPase"/>
</dbReference>
<evidence type="ECO:0000256" key="1">
    <source>
        <dbReference type="ARBA" id="ARBA00022801"/>
    </source>
</evidence>
<dbReference type="Pfam" id="PF00176">
    <property type="entry name" value="SNF2-rel_dom"/>
    <property type="match status" value="1"/>
</dbReference>
<proteinExistence type="predicted"/>
<dbReference type="RefSeq" id="WP_045055037.1">
    <property type="nucleotide sequence ID" value="NZ_CAWMDP010000050.1"/>
</dbReference>
<name>A0A0D8ZRI0_9CYAN</name>
<dbReference type="SUPFAM" id="SSF52540">
    <property type="entry name" value="P-loop containing nucleoside triphosphate hydrolases"/>
    <property type="match status" value="2"/>
</dbReference>
<dbReference type="PROSITE" id="PS51192">
    <property type="entry name" value="HELICASE_ATP_BIND_1"/>
    <property type="match status" value="1"/>
</dbReference>
<evidence type="ECO:0000259" key="3">
    <source>
        <dbReference type="PROSITE" id="PS51194"/>
    </source>
</evidence>
<dbReference type="InterPro" id="IPR014001">
    <property type="entry name" value="Helicase_ATP-bd"/>
</dbReference>
<dbReference type="FunFam" id="3.40.50.300:FF:000533">
    <property type="entry name" value="Helicase, Snf2 family"/>
    <property type="match status" value="1"/>
</dbReference>
<dbReference type="InterPro" id="IPR038718">
    <property type="entry name" value="SNF2-like_sf"/>
</dbReference>
<feature type="domain" description="Helicase ATP-binding" evidence="2">
    <location>
        <begin position="596"/>
        <end position="759"/>
    </location>
</feature>
<reference evidence="4 5" key="1">
    <citation type="submission" date="2015-02" db="EMBL/GenBank/DDBJ databases">
        <title>Draft genome of a novel marine cyanobacterium (Chroococcales) isolated from South Atlantic Ocean.</title>
        <authorList>
            <person name="Rigonato J."/>
            <person name="Alvarenga D.O."/>
            <person name="Branco L.H."/>
            <person name="Varani A.M."/>
            <person name="Brandini F.P."/>
            <person name="Fiore M.F."/>
        </authorList>
    </citation>
    <scope>NUCLEOTIDE SEQUENCE [LARGE SCALE GENOMIC DNA]</scope>
    <source>
        <strain evidence="4 5">CENA595</strain>
    </source>
</reference>
<gene>
    <name evidence="4" type="ORF">UH38_12725</name>
</gene>
<evidence type="ECO:0000259" key="2">
    <source>
        <dbReference type="PROSITE" id="PS51192"/>
    </source>
</evidence>
<keyword evidence="4" id="KW-0547">Nucleotide-binding</keyword>
<dbReference type="Pfam" id="PF00271">
    <property type="entry name" value="Helicase_C"/>
    <property type="match status" value="1"/>
</dbReference>
<organism evidence="4 5">
    <name type="scientific">Aliterella atlantica CENA595</name>
    <dbReference type="NCBI Taxonomy" id="1618023"/>
    <lineage>
        <taxon>Bacteria</taxon>
        <taxon>Bacillati</taxon>
        <taxon>Cyanobacteriota</taxon>
        <taxon>Cyanophyceae</taxon>
        <taxon>Chroococcidiopsidales</taxon>
        <taxon>Aliterellaceae</taxon>
        <taxon>Aliterella</taxon>
    </lineage>
</organism>
<dbReference type="EMBL" id="JYON01000012">
    <property type="protein sequence ID" value="KJH71413.1"/>
    <property type="molecule type" value="Genomic_DNA"/>
</dbReference>
<dbReference type="GO" id="GO:0005524">
    <property type="term" value="F:ATP binding"/>
    <property type="evidence" value="ECO:0007669"/>
    <property type="project" value="InterPro"/>
</dbReference>
<comment type="caution">
    <text evidence="4">The sequence shown here is derived from an EMBL/GenBank/DDBJ whole genome shotgun (WGS) entry which is preliminary data.</text>
</comment>
<dbReference type="PATRIC" id="fig|1618023.3.peg.4463"/>
<dbReference type="FunFam" id="3.40.50.10810:FF:000057">
    <property type="entry name" value="Snf2/Rad54 family helicase"/>
    <property type="match status" value="1"/>
</dbReference>
<dbReference type="AlphaFoldDB" id="A0A0D8ZRI0"/>
<dbReference type="CDD" id="cd18012">
    <property type="entry name" value="DEXQc_arch_SWI2_SNF2"/>
    <property type="match status" value="1"/>
</dbReference>